<accession>A0A9W8XNE4</accession>
<name>A0A9W8XNE4_9PLEO</name>
<gene>
    <name evidence="2" type="ORF">N0V89_005705</name>
</gene>
<organism evidence="2 3">
    <name type="scientific">Didymosphaeria variabile</name>
    <dbReference type="NCBI Taxonomy" id="1932322"/>
    <lineage>
        <taxon>Eukaryota</taxon>
        <taxon>Fungi</taxon>
        <taxon>Dikarya</taxon>
        <taxon>Ascomycota</taxon>
        <taxon>Pezizomycotina</taxon>
        <taxon>Dothideomycetes</taxon>
        <taxon>Pleosporomycetidae</taxon>
        <taxon>Pleosporales</taxon>
        <taxon>Massarineae</taxon>
        <taxon>Didymosphaeriaceae</taxon>
        <taxon>Didymosphaeria</taxon>
    </lineage>
</organism>
<dbReference type="Proteomes" id="UP001140513">
    <property type="component" value="Unassembled WGS sequence"/>
</dbReference>
<feature type="region of interest" description="Disordered" evidence="1">
    <location>
        <begin position="88"/>
        <end position="107"/>
    </location>
</feature>
<sequence length="107" mass="12301">MVEKLRIRVERLDPEQWRKHENPPVLPEPGPIHKVLPGLNKIIKEEASYQNDPVLHEVSDQCLPIMWAFRNAPKVGVHLVSPEGEVYDPDHPVWAESKQLDADERDG</sequence>
<dbReference type="AlphaFoldDB" id="A0A9W8XNE4"/>
<keyword evidence="3" id="KW-1185">Reference proteome</keyword>
<dbReference type="GeneID" id="80909235"/>
<dbReference type="RefSeq" id="XP_056071747.1">
    <property type="nucleotide sequence ID" value="XM_056214480.1"/>
</dbReference>
<dbReference type="OrthoDB" id="445357at2759"/>
<evidence type="ECO:0000313" key="3">
    <source>
        <dbReference type="Proteomes" id="UP001140513"/>
    </source>
</evidence>
<evidence type="ECO:0000256" key="1">
    <source>
        <dbReference type="SAM" id="MobiDB-lite"/>
    </source>
</evidence>
<comment type="caution">
    <text evidence="2">The sequence shown here is derived from an EMBL/GenBank/DDBJ whole genome shotgun (WGS) entry which is preliminary data.</text>
</comment>
<protein>
    <submittedName>
        <fullName evidence="2">Uncharacterized protein</fullName>
    </submittedName>
</protein>
<proteinExistence type="predicted"/>
<evidence type="ECO:0000313" key="2">
    <source>
        <dbReference type="EMBL" id="KAJ4353973.1"/>
    </source>
</evidence>
<dbReference type="EMBL" id="JAPEUX010000004">
    <property type="protein sequence ID" value="KAJ4353973.1"/>
    <property type="molecule type" value="Genomic_DNA"/>
</dbReference>
<reference evidence="2" key="1">
    <citation type="submission" date="2022-10" db="EMBL/GenBank/DDBJ databases">
        <title>Tapping the CABI collections for fungal endophytes: first genome assemblies for Collariella, Neodidymelliopsis, Ascochyta clinopodiicola, Didymella pomorum, Didymosphaeria variabile, Neocosmospora piperis and Neocucurbitaria cava.</title>
        <authorList>
            <person name="Hill R."/>
        </authorList>
    </citation>
    <scope>NUCLEOTIDE SEQUENCE</scope>
    <source>
        <strain evidence="2">IMI 356815</strain>
    </source>
</reference>